<dbReference type="Proteomes" id="UP001197247">
    <property type="component" value="Unassembled WGS sequence"/>
</dbReference>
<protein>
    <submittedName>
        <fullName evidence="2">Uncharacterized protein</fullName>
    </submittedName>
</protein>
<dbReference type="EMBL" id="JAHBAY010000002">
    <property type="protein sequence ID" value="MBT0768533.1"/>
    <property type="molecule type" value="Genomic_DNA"/>
</dbReference>
<keyword evidence="3" id="KW-1185">Reference proteome</keyword>
<dbReference type="RefSeq" id="WP_214154827.1">
    <property type="nucleotide sequence ID" value="NZ_JAHBAY010000002.1"/>
</dbReference>
<evidence type="ECO:0000313" key="3">
    <source>
        <dbReference type="Proteomes" id="UP001197247"/>
    </source>
</evidence>
<name>A0ABS5TCF6_9ACTN</name>
<organism evidence="2 3">
    <name type="scientific">Kineosporia corallincola</name>
    <dbReference type="NCBI Taxonomy" id="2835133"/>
    <lineage>
        <taxon>Bacteria</taxon>
        <taxon>Bacillati</taxon>
        <taxon>Actinomycetota</taxon>
        <taxon>Actinomycetes</taxon>
        <taxon>Kineosporiales</taxon>
        <taxon>Kineosporiaceae</taxon>
        <taxon>Kineosporia</taxon>
    </lineage>
</organism>
<feature type="region of interest" description="Disordered" evidence="1">
    <location>
        <begin position="115"/>
        <end position="142"/>
    </location>
</feature>
<proteinExistence type="predicted"/>
<feature type="compositionally biased region" description="Polar residues" evidence="1">
    <location>
        <begin position="116"/>
        <end position="127"/>
    </location>
</feature>
<evidence type="ECO:0000313" key="2">
    <source>
        <dbReference type="EMBL" id="MBT0768533.1"/>
    </source>
</evidence>
<comment type="caution">
    <text evidence="2">The sequence shown here is derived from an EMBL/GenBank/DDBJ whole genome shotgun (WGS) entry which is preliminary data.</text>
</comment>
<reference evidence="2 3" key="1">
    <citation type="submission" date="2021-05" db="EMBL/GenBank/DDBJ databases">
        <title>Kineosporia and Streptomyces sp. nov. two new marine actinobacteria isolated from Coral.</title>
        <authorList>
            <person name="Buangrab K."/>
            <person name="Sutthacheep M."/>
            <person name="Yeemin T."/>
            <person name="Harunari E."/>
            <person name="Igarashi Y."/>
            <person name="Kanchanasin P."/>
            <person name="Tanasupawat S."/>
            <person name="Phongsopitanun W."/>
        </authorList>
    </citation>
    <scope>NUCLEOTIDE SEQUENCE [LARGE SCALE GENOMIC DNA]</scope>
    <source>
        <strain evidence="2 3">J2-2</strain>
    </source>
</reference>
<sequence>MTAELDSASATFDAVLTGLDEAGSRLEELTDEHLAGAVRRLAQRTQESGQALAVLQDDVAAELVAAADGTGNEPGDPVRIRIARLREHGHAPQRHGAQVTERELTDRALWGIDPMTGTTTDGENGTQHRCGRNATKFTSTAS</sequence>
<gene>
    <name evidence="2" type="ORF">KIH74_06325</name>
</gene>
<evidence type="ECO:0000256" key="1">
    <source>
        <dbReference type="SAM" id="MobiDB-lite"/>
    </source>
</evidence>
<accession>A0ABS5TCF6</accession>